<proteinExistence type="predicted"/>
<dbReference type="Proteomes" id="UP000499080">
    <property type="component" value="Unassembled WGS sequence"/>
</dbReference>
<dbReference type="Gene3D" id="3.30.70.270">
    <property type="match status" value="1"/>
</dbReference>
<organism evidence="2 3">
    <name type="scientific">Araneus ventricosus</name>
    <name type="common">Orbweaver spider</name>
    <name type="synonym">Epeira ventricosa</name>
    <dbReference type="NCBI Taxonomy" id="182803"/>
    <lineage>
        <taxon>Eukaryota</taxon>
        <taxon>Metazoa</taxon>
        <taxon>Ecdysozoa</taxon>
        <taxon>Arthropoda</taxon>
        <taxon>Chelicerata</taxon>
        <taxon>Arachnida</taxon>
        <taxon>Araneae</taxon>
        <taxon>Araneomorphae</taxon>
        <taxon>Entelegynae</taxon>
        <taxon>Araneoidea</taxon>
        <taxon>Araneidae</taxon>
        <taxon>Araneus</taxon>
    </lineage>
</organism>
<dbReference type="EMBL" id="BGPR01010360">
    <property type="protein sequence ID" value="GBN45783.1"/>
    <property type="molecule type" value="Genomic_DNA"/>
</dbReference>
<protein>
    <submittedName>
        <fullName evidence="2">Transposon Ty3-I Gag-Pol polyprotein</fullName>
    </submittedName>
</protein>
<sequence length="188" mass="21561">MLCWRCTPHHILVNLVKMKVQAFLLNKEKNFNSLLEEFEKCFERGEELTPFIEHKIDTGNHLPVAVTPYRLSPARQEILKKEIDVLLAAGVIEECDSPYATPVVLVPKPNSEFRLCVDYRKLNAVTRPDPYPLPRMNDLFQNAKQTANIATIDLKSGYHQVPLYPPTKTKLHLCANLESTDFQECLLD</sequence>
<dbReference type="AlphaFoldDB" id="A0A4Y2P446"/>
<name>A0A4Y2P446_ARAVE</name>
<gene>
    <name evidence="2" type="primary">TY3B-I_1051</name>
    <name evidence="2" type="ORF">AVEN_189625_1</name>
</gene>
<dbReference type="CDD" id="cd01647">
    <property type="entry name" value="RT_LTR"/>
    <property type="match status" value="1"/>
</dbReference>
<reference evidence="2 3" key="1">
    <citation type="journal article" date="2019" name="Sci. Rep.">
        <title>Orb-weaving spider Araneus ventricosus genome elucidates the spidroin gene catalogue.</title>
        <authorList>
            <person name="Kono N."/>
            <person name="Nakamura H."/>
            <person name="Ohtoshi R."/>
            <person name="Moran D.A.P."/>
            <person name="Shinohara A."/>
            <person name="Yoshida Y."/>
            <person name="Fujiwara M."/>
            <person name="Mori M."/>
            <person name="Tomita M."/>
            <person name="Arakawa K."/>
        </authorList>
    </citation>
    <scope>NUCLEOTIDE SEQUENCE [LARGE SCALE GENOMIC DNA]</scope>
</reference>
<dbReference type="InterPro" id="IPR043502">
    <property type="entry name" value="DNA/RNA_pol_sf"/>
</dbReference>
<dbReference type="OrthoDB" id="112267at2759"/>
<dbReference type="SUPFAM" id="SSF56672">
    <property type="entry name" value="DNA/RNA polymerases"/>
    <property type="match status" value="1"/>
</dbReference>
<comment type="caution">
    <text evidence="2">The sequence shown here is derived from an EMBL/GenBank/DDBJ whole genome shotgun (WGS) entry which is preliminary data.</text>
</comment>
<keyword evidence="3" id="KW-1185">Reference proteome</keyword>
<dbReference type="Gene3D" id="3.10.10.10">
    <property type="entry name" value="HIV Type 1 Reverse Transcriptase, subunit A, domain 1"/>
    <property type="match status" value="1"/>
</dbReference>
<accession>A0A4Y2P446</accession>
<evidence type="ECO:0000259" key="1">
    <source>
        <dbReference type="Pfam" id="PF00078"/>
    </source>
</evidence>
<evidence type="ECO:0000313" key="3">
    <source>
        <dbReference type="Proteomes" id="UP000499080"/>
    </source>
</evidence>
<dbReference type="Pfam" id="PF00078">
    <property type="entry name" value="RVT_1"/>
    <property type="match status" value="1"/>
</dbReference>
<dbReference type="InterPro" id="IPR043128">
    <property type="entry name" value="Rev_trsase/Diguanyl_cyclase"/>
</dbReference>
<dbReference type="GO" id="GO:0071897">
    <property type="term" value="P:DNA biosynthetic process"/>
    <property type="evidence" value="ECO:0007669"/>
    <property type="project" value="UniProtKB-ARBA"/>
</dbReference>
<dbReference type="InterPro" id="IPR053134">
    <property type="entry name" value="RNA-dir_DNA_polymerase"/>
</dbReference>
<evidence type="ECO:0000313" key="2">
    <source>
        <dbReference type="EMBL" id="GBN45783.1"/>
    </source>
</evidence>
<dbReference type="PANTHER" id="PTHR24559:SF444">
    <property type="entry name" value="REVERSE TRANSCRIPTASE DOMAIN-CONTAINING PROTEIN"/>
    <property type="match status" value="1"/>
</dbReference>
<dbReference type="InterPro" id="IPR000477">
    <property type="entry name" value="RT_dom"/>
</dbReference>
<feature type="domain" description="Reverse transcriptase" evidence="1">
    <location>
        <begin position="106"/>
        <end position="169"/>
    </location>
</feature>
<dbReference type="PANTHER" id="PTHR24559">
    <property type="entry name" value="TRANSPOSON TY3-I GAG-POL POLYPROTEIN"/>
    <property type="match status" value="1"/>
</dbReference>